<dbReference type="InterPro" id="IPR051393">
    <property type="entry name" value="ABC_transporter_permease"/>
</dbReference>
<dbReference type="EMBL" id="JADQDO010000002">
    <property type="protein sequence ID" value="MBF9232690.1"/>
    <property type="molecule type" value="Genomic_DNA"/>
</dbReference>
<feature type="transmembrane region" description="Helical" evidence="7">
    <location>
        <begin position="220"/>
        <end position="245"/>
    </location>
</feature>
<dbReference type="PROSITE" id="PS50928">
    <property type="entry name" value="ABC_TM1"/>
    <property type="match status" value="1"/>
</dbReference>
<evidence type="ECO:0000313" key="10">
    <source>
        <dbReference type="Proteomes" id="UP000599312"/>
    </source>
</evidence>
<evidence type="ECO:0000256" key="4">
    <source>
        <dbReference type="ARBA" id="ARBA00022692"/>
    </source>
</evidence>
<feature type="transmembrane region" description="Helical" evidence="7">
    <location>
        <begin position="151"/>
        <end position="169"/>
    </location>
</feature>
<feature type="transmembrane region" description="Helical" evidence="7">
    <location>
        <begin position="125"/>
        <end position="145"/>
    </location>
</feature>
<keyword evidence="3" id="KW-1003">Cell membrane</keyword>
<evidence type="ECO:0000256" key="2">
    <source>
        <dbReference type="ARBA" id="ARBA00022448"/>
    </source>
</evidence>
<gene>
    <name evidence="9" type="ORF">I2H38_04780</name>
</gene>
<keyword evidence="6 7" id="KW-0472">Membrane</keyword>
<feature type="transmembrane region" description="Helical" evidence="7">
    <location>
        <begin position="90"/>
        <end position="113"/>
    </location>
</feature>
<dbReference type="SUPFAM" id="SSF161098">
    <property type="entry name" value="MetI-like"/>
    <property type="match status" value="1"/>
</dbReference>
<dbReference type="Gene3D" id="1.10.3720.10">
    <property type="entry name" value="MetI-like"/>
    <property type="match status" value="1"/>
</dbReference>
<organism evidence="9 10">
    <name type="scientific">Microvirga alba</name>
    <dbReference type="NCBI Taxonomy" id="2791025"/>
    <lineage>
        <taxon>Bacteria</taxon>
        <taxon>Pseudomonadati</taxon>
        <taxon>Pseudomonadota</taxon>
        <taxon>Alphaproteobacteria</taxon>
        <taxon>Hyphomicrobiales</taxon>
        <taxon>Methylobacteriaceae</taxon>
        <taxon>Microvirga</taxon>
    </lineage>
</organism>
<evidence type="ECO:0000256" key="5">
    <source>
        <dbReference type="ARBA" id="ARBA00022989"/>
    </source>
</evidence>
<dbReference type="InterPro" id="IPR035906">
    <property type="entry name" value="MetI-like_sf"/>
</dbReference>
<accession>A0A931BRZ2</accession>
<evidence type="ECO:0000256" key="3">
    <source>
        <dbReference type="ARBA" id="ARBA00022475"/>
    </source>
</evidence>
<keyword evidence="5 7" id="KW-1133">Transmembrane helix</keyword>
<evidence type="ECO:0000313" key="9">
    <source>
        <dbReference type="EMBL" id="MBF9232690.1"/>
    </source>
</evidence>
<dbReference type="AlphaFoldDB" id="A0A931BRZ2"/>
<keyword evidence="2 7" id="KW-0813">Transport</keyword>
<dbReference type="Pfam" id="PF00528">
    <property type="entry name" value="BPD_transp_1"/>
    <property type="match status" value="1"/>
</dbReference>
<feature type="transmembrane region" description="Helical" evidence="7">
    <location>
        <begin position="21"/>
        <end position="45"/>
    </location>
</feature>
<feature type="transmembrane region" description="Helical" evidence="7">
    <location>
        <begin position="257"/>
        <end position="276"/>
    </location>
</feature>
<keyword evidence="4 7" id="KW-0812">Transmembrane</keyword>
<feature type="transmembrane region" description="Helical" evidence="7">
    <location>
        <begin position="288"/>
        <end position="310"/>
    </location>
</feature>
<proteinExistence type="inferred from homology"/>
<dbReference type="Proteomes" id="UP000599312">
    <property type="component" value="Unassembled WGS sequence"/>
</dbReference>
<sequence length="320" mass="35205">MSDITALGVQPAERVFARSRFPLHIAVFLAPALVIYTVFSIYPLVDTIRLSFYSGDETGARHFSGLSNFYTLLTDPAWSGHFWNALKNNLIFFSIHMVVQNGIGLGLAMLLSLPRLTGGSVYRTLLFLPTMLSVVIIGFIWQLMLNPLWGIAEKILDAVGLGSFFGPWLGQESTALITVSLISVWQFVGIPMMLIYAALLNIPDDLLDAATVDGAGPFSVFWFVRLPLILPTLGVVSILTFVANFNAFDLIYAVKGALAGPNFSTDILGTFFYRTFFGYQLQVGSPTMGATVATAMLIIILIGVLIYLFGVQRRLQRHTF</sequence>
<dbReference type="InterPro" id="IPR000515">
    <property type="entry name" value="MetI-like"/>
</dbReference>
<reference evidence="9" key="1">
    <citation type="submission" date="2020-11" db="EMBL/GenBank/DDBJ databases">
        <authorList>
            <person name="Kim M.K."/>
        </authorList>
    </citation>
    <scope>NUCLEOTIDE SEQUENCE</scope>
    <source>
        <strain evidence="9">BT350</strain>
    </source>
</reference>
<keyword evidence="10" id="KW-1185">Reference proteome</keyword>
<dbReference type="PANTHER" id="PTHR30193:SF37">
    <property type="entry name" value="INNER MEMBRANE ABC TRANSPORTER PERMEASE PROTEIN YCJO"/>
    <property type="match status" value="1"/>
</dbReference>
<dbReference type="PANTHER" id="PTHR30193">
    <property type="entry name" value="ABC TRANSPORTER PERMEASE PROTEIN"/>
    <property type="match status" value="1"/>
</dbReference>
<dbReference type="CDD" id="cd06261">
    <property type="entry name" value="TM_PBP2"/>
    <property type="match status" value="1"/>
</dbReference>
<evidence type="ECO:0000256" key="1">
    <source>
        <dbReference type="ARBA" id="ARBA00004651"/>
    </source>
</evidence>
<dbReference type="GO" id="GO:0005886">
    <property type="term" value="C:plasma membrane"/>
    <property type="evidence" value="ECO:0007669"/>
    <property type="project" value="UniProtKB-SubCell"/>
</dbReference>
<name>A0A931BRZ2_9HYPH</name>
<evidence type="ECO:0000256" key="6">
    <source>
        <dbReference type="ARBA" id="ARBA00023136"/>
    </source>
</evidence>
<dbReference type="RefSeq" id="WP_196270695.1">
    <property type="nucleotide sequence ID" value="NZ_JADQDO010000002.1"/>
</dbReference>
<dbReference type="GO" id="GO:0055085">
    <property type="term" value="P:transmembrane transport"/>
    <property type="evidence" value="ECO:0007669"/>
    <property type="project" value="InterPro"/>
</dbReference>
<feature type="transmembrane region" description="Helical" evidence="7">
    <location>
        <begin position="176"/>
        <end position="200"/>
    </location>
</feature>
<feature type="domain" description="ABC transmembrane type-1" evidence="8">
    <location>
        <begin position="86"/>
        <end position="309"/>
    </location>
</feature>
<evidence type="ECO:0000259" key="8">
    <source>
        <dbReference type="PROSITE" id="PS50928"/>
    </source>
</evidence>
<comment type="similarity">
    <text evidence="7">Belongs to the binding-protein-dependent transport system permease family.</text>
</comment>
<evidence type="ECO:0000256" key="7">
    <source>
        <dbReference type="RuleBase" id="RU363032"/>
    </source>
</evidence>
<comment type="caution">
    <text evidence="9">The sequence shown here is derived from an EMBL/GenBank/DDBJ whole genome shotgun (WGS) entry which is preliminary data.</text>
</comment>
<comment type="subcellular location">
    <subcellularLocation>
        <location evidence="1 7">Cell membrane</location>
        <topology evidence="1 7">Multi-pass membrane protein</topology>
    </subcellularLocation>
</comment>
<protein>
    <submittedName>
        <fullName evidence="9">Sugar ABC transporter permease</fullName>
    </submittedName>
</protein>